<dbReference type="SFLD" id="SFLDG00358">
    <property type="entry name" value="Main_(cytGST)"/>
    <property type="match status" value="1"/>
</dbReference>
<dbReference type="Pfam" id="PF00043">
    <property type="entry name" value="GST_C"/>
    <property type="match status" value="1"/>
</dbReference>
<accession>A0A081BCM9</accession>
<dbReference type="CDD" id="cd00570">
    <property type="entry name" value="GST_N_family"/>
    <property type="match status" value="1"/>
</dbReference>
<feature type="domain" description="GST C-terminal" evidence="2">
    <location>
        <begin position="86"/>
        <end position="208"/>
    </location>
</feature>
<name>A0A081BCM9_9HYPH</name>
<dbReference type="InterPro" id="IPR004045">
    <property type="entry name" value="Glutathione_S-Trfase_N"/>
</dbReference>
<keyword evidence="3" id="KW-0808">Transferase</keyword>
<dbReference type="GO" id="GO:0016740">
    <property type="term" value="F:transferase activity"/>
    <property type="evidence" value="ECO:0007669"/>
    <property type="project" value="UniProtKB-KW"/>
</dbReference>
<protein>
    <submittedName>
        <fullName evidence="3">Glutathione S-transferase domain-containing protein</fullName>
    </submittedName>
</protein>
<dbReference type="SUPFAM" id="SSF52833">
    <property type="entry name" value="Thioredoxin-like"/>
    <property type="match status" value="1"/>
</dbReference>
<dbReference type="SUPFAM" id="SSF47616">
    <property type="entry name" value="GST C-terminal domain-like"/>
    <property type="match status" value="1"/>
</dbReference>
<organism evidence="3 4">
    <name type="scientific">Tepidicaulis marinus</name>
    <dbReference type="NCBI Taxonomy" id="1333998"/>
    <lineage>
        <taxon>Bacteria</taxon>
        <taxon>Pseudomonadati</taxon>
        <taxon>Pseudomonadota</taxon>
        <taxon>Alphaproteobacteria</taxon>
        <taxon>Hyphomicrobiales</taxon>
        <taxon>Parvibaculaceae</taxon>
        <taxon>Tepidicaulis</taxon>
    </lineage>
</organism>
<dbReference type="InterPro" id="IPR010987">
    <property type="entry name" value="Glutathione-S-Trfase_C-like"/>
</dbReference>
<evidence type="ECO:0000313" key="4">
    <source>
        <dbReference type="Proteomes" id="UP000028702"/>
    </source>
</evidence>
<dbReference type="STRING" id="1333998.M2A_2296"/>
<dbReference type="AlphaFoldDB" id="A0A081BCM9"/>
<dbReference type="EMBL" id="BBIO01000012">
    <property type="protein sequence ID" value="GAK45797.1"/>
    <property type="molecule type" value="Genomic_DNA"/>
</dbReference>
<dbReference type="SFLD" id="SFLDS00019">
    <property type="entry name" value="Glutathione_Transferase_(cytos"/>
    <property type="match status" value="1"/>
</dbReference>
<proteinExistence type="predicted"/>
<comment type="caution">
    <text evidence="3">The sequence shown here is derived from an EMBL/GenBank/DDBJ whole genome shotgun (WGS) entry which is preliminary data.</text>
</comment>
<dbReference type="Gene3D" id="1.20.1050.10">
    <property type="match status" value="1"/>
</dbReference>
<dbReference type="PANTHER" id="PTHR44051:SF8">
    <property type="entry name" value="GLUTATHIONE S-TRANSFERASE GSTA"/>
    <property type="match status" value="1"/>
</dbReference>
<dbReference type="InterPro" id="IPR040079">
    <property type="entry name" value="Glutathione_S-Trfase"/>
</dbReference>
<evidence type="ECO:0000259" key="1">
    <source>
        <dbReference type="PROSITE" id="PS50404"/>
    </source>
</evidence>
<dbReference type="InterPro" id="IPR036249">
    <property type="entry name" value="Thioredoxin-like_sf"/>
</dbReference>
<dbReference type="RefSeq" id="WP_045447502.1">
    <property type="nucleotide sequence ID" value="NZ_BBIO01000012.1"/>
</dbReference>
<dbReference type="Pfam" id="PF13417">
    <property type="entry name" value="GST_N_3"/>
    <property type="match status" value="1"/>
</dbReference>
<dbReference type="Gene3D" id="3.40.30.10">
    <property type="entry name" value="Glutaredoxin"/>
    <property type="match status" value="1"/>
</dbReference>
<dbReference type="PROSITE" id="PS50404">
    <property type="entry name" value="GST_NTER"/>
    <property type="match status" value="1"/>
</dbReference>
<dbReference type="PANTHER" id="PTHR44051">
    <property type="entry name" value="GLUTATHIONE S-TRANSFERASE-RELATED"/>
    <property type="match status" value="1"/>
</dbReference>
<evidence type="ECO:0000259" key="2">
    <source>
        <dbReference type="PROSITE" id="PS50405"/>
    </source>
</evidence>
<feature type="domain" description="GST N-terminal" evidence="1">
    <location>
        <begin position="1"/>
        <end position="80"/>
    </location>
</feature>
<reference evidence="3 4" key="1">
    <citation type="submission" date="2014-07" db="EMBL/GenBank/DDBJ databases">
        <title>Tepidicaulis marinum gen. nov., sp. nov., a novel marine bacterium denitrifying nitrate to nitrous oxide strictly under microaerobic conditions.</title>
        <authorList>
            <person name="Takeuchi M."/>
            <person name="Yamagishi T."/>
            <person name="Kamagata Y."/>
            <person name="Oshima K."/>
            <person name="Hattori M."/>
            <person name="Katayama T."/>
            <person name="Hanada S."/>
            <person name="Tamaki H."/>
            <person name="Marumo K."/>
            <person name="Maeda H."/>
            <person name="Nedachi M."/>
            <person name="Iwasaki W."/>
            <person name="Suwa Y."/>
            <person name="Sakata S."/>
        </authorList>
    </citation>
    <scope>NUCLEOTIDE SEQUENCE [LARGE SCALE GENOMIC DNA]</scope>
    <source>
        <strain evidence="3 4">MA2</strain>
    </source>
</reference>
<gene>
    <name evidence="3" type="ORF">M2A_2296</name>
</gene>
<dbReference type="eggNOG" id="COG0625">
    <property type="taxonomic scope" value="Bacteria"/>
</dbReference>
<dbReference type="PROSITE" id="PS50405">
    <property type="entry name" value="GST_CTER"/>
    <property type="match status" value="1"/>
</dbReference>
<dbReference type="InterPro" id="IPR004046">
    <property type="entry name" value="GST_C"/>
</dbReference>
<evidence type="ECO:0000313" key="3">
    <source>
        <dbReference type="EMBL" id="GAK45797.1"/>
    </source>
</evidence>
<keyword evidence="4" id="KW-1185">Reference proteome</keyword>
<sequence length="218" mass="24725">MTLIVYLHPFSSYSQKAITAFYEKEVPFTVKLLDNSEPVASEFAALWPVKKFPVAVDEDRLIFEATGIIEYLEARYPGAARLIPQDPLEAAEVRMWDRFFDNYIAAPQQQIVYAVLKGGSADSEACVPWRRELETAYAVLEKRMAGREWAAGESFSLADCAAAPMLLYADWTHPIDPAFKEVRAYRTRLLARPSYARALDEARPYRHLFPLGAPEGRD</sequence>
<dbReference type="InterPro" id="IPR036282">
    <property type="entry name" value="Glutathione-S-Trfase_C_sf"/>
</dbReference>
<dbReference type="Proteomes" id="UP000028702">
    <property type="component" value="Unassembled WGS sequence"/>
</dbReference>